<name>A0ABY6CJF2_9BACT</name>
<keyword evidence="2" id="KW-1185">Reference proteome</keyword>
<organism evidence="1 2">
    <name type="scientific">Reichenbachiella agarivorans</name>
    <dbReference type="NCBI Taxonomy" id="2979464"/>
    <lineage>
        <taxon>Bacteria</taxon>
        <taxon>Pseudomonadati</taxon>
        <taxon>Bacteroidota</taxon>
        <taxon>Cytophagia</taxon>
        <taxon>Cytophagales</taxon>
        <taxon>Reichenbachiellaceae</taxon>
        <taxon>Reichenbachiella</taxon>
    </lineage>
</organism>
<dbReference type="RefSeq" id="WP_262308101.1">
    <property type="nucleotide sequence ID" value="NZ_CP106679.1"/>
</dbReference>
<dbReference type="Proteomes" id="UP001065174">
    <property type="component" value="Chromosome"/>
</dbReference>
<evidence type="ECO:0008006" key="3">
    <source>
        <dbReference type="Google" id="ProtNLM"/>
    </source>
</evidence>
<dbReference type="EMBL" id="CP106679">
    <property type="protein sequence ID" value="UXP30654.1"/>
    <property type="molecule type" value="Genomic_DNA"/>
</dbReference>
<evidence type="ECO:0000313" key="1">
    <source>
        <dbReference type="EMBL" id="UXP30654.1"/>
    </source>
</evidence>
<proteinExistence type="predicted"/>
<accession>A0ABY6CJF2</accession>
<gene>
    <name evidence="1" type="ORF">N6H18_09835</name>
</gene>
<protein>
    <recommendedName>
        <fullName evidence="3">DUF1735 domain-containing protein</fullName>
    </recommendedName>
</protein>
<sequence length="177" mass="19539">MKNSILSLTIFSILLIACDKLDKLTQFNMKYTESVTIQSSTIIGIPISLNTPSIESNSESTFAGNNTKKELIEEIRLDQMDLTVTSPADGTFSFLESATLYISADGLDEIEIAYLEEVPEDAGSSISLDVTGVDLKEYLLQDSFQLRMKSSTDETIASDHQIEIYSVFFVDAKILGQ</sequence>
<evidence type="ECO:0000313" key="2">
    <source>
        <dbReference type="Proteomes" id="UP001065174"/>
    </source>
</evidence>
<reference evidence="1" key="1">
    <citation type="submission" date="2022-09" db="EMBL/GenBank/DDBJ databases">
        <title>Comparative genomics and taxonomic characterization of three novel marine species of genus Reichenbachiella exhibiting antioxidant and polysaccharide degradation activities.</title>
        <authorList>
            <person name="Muhammad N."/>
            <person name="Lee Y.-J."/>
            <person name="Ko J."/>
            <person name="Kim S.-G."/>
        </authorList>
    </citation>
    <scope>NUCLEOTIDE SEQUENCE</scope>
    <source>
        <strain evidence="1">BKB1-1</strain>
    </source>
</reference>
<dbReference type="PROSITE" id="PS51257">
    <property type="entry name" value="PROKAR_LIPOPROTEIN"/>
    <property type="match status" value="1"/>
</dbReference>